<dbReference type="InterPro" id="IPR010949">
    <property type="entry name" value="TonB_Hb/transfer/lactofer_rcpt"/>
</dbReference>
<dbReference type="STRING" id="411684.HPDFL43_14132"/>
<dbReference type="GO" id="GO:0009279">
    <property type="term" value="C:cell outer membrane"/>
    <property type="evidence" value="ECO:0007669"/>
    <property type="project" value="UniProtKB-SubCell"/>
</dbReference>
<dbReference type="EMBL" id="ABIA03000004">
    <property type="protein sequence ID" value="EDQ34142.2"/>
    <property type="molecule type" value="Genomic_DNA"/>
</dbReference>
<dbReference type="InterPro" id="IPR036942">
    <property type="entry name" value="Beta-barrel_TonB_sf"/>
</dbReference>
<keyword evidence="5 11" id="KW-0812">Transmembrane</keyword>
<dbReference type="RefSeq" id="WP_040450419.1">
    <property type="nucleotide sequence ID" value="NZ_CM002917.1"/>
</dbReference>
<accession>A9D265</accession>
<evidence type="ECO:0000256" key="8">
    <source>
        <dbReference type="ARBA" id="ARBA00023136"/>
    </source>
</evidence>
<dbReference type="NCBIfam" id="TIGR01786">
    <property type="entry name" value="TonB-hemlactrns"/>
    <property type="match status" value="1"/>
</dbReference>
<keyword evidence="4 11" id="KW-1134">Transmembrane beta strand</keyword>
<keyword evidence="6 14" id="KW-0732">Signal</keyword>
<evidence type="ECO:0000313" key="17">
    <source>
        <dbReference type="EMBL" id="EDQ34142.2"/>
    </source>
</evidence>
<evidence type="ECO:0000256" key="3">
    <source>
        <dbReference type="ARBA" id="ARBA00022448"/>
    </source>
</evidence>
<feature type="domain" description="TonB-dependent receptor plug" evidence="16">
    <location>
        <begin position="56"/>
        <end position="159"/>
    </location>
</feature>
<dbReference type="InterPro" id="IPR000531">
    <property type="entry name" value="Beta-barrel_TonB"/>
</dbReference>
<organism evidence="17 18">
    <name type="scientific">Hoeflea phototrophica (strain DSM 17068 / NCIMB 14078 / DFL-43)</name>
    <dbReference type="NCBI Taxonomy" id="411684"/>
    <lineage>
        <taxon>Bacteria</taxon>
        <taxon>Pseudomonadati</taxon>
        <taxon>Pseudomonadota</taxon>
        <taxon>Alphaproteobacteria</taxon>
        <taxon>Hyphomicrobiales</taxon>
        <taxon>Rhizobiaceae</taxon>
        <taxon>Hoeflea</taxon>
    </lineage>
</organism>
<evidence type="ECO:0000256" key="11">
    <source>
        <dbReference type="PROSITE-ProRule" id="PRU01360"/>
    </source>
</evidence>
<evidence type="ECO:0000256" key="2">
    <source>
        <dbReference type="ARBA" id="ARBA00009810"/>
    </source>
</evidence>
<keyword evidence="18" id="KW-1185">Reference proteome</keyword>
<dbReference type="PANTHER" id="PTHR30069">
    <property type="entry name" value="TONB-DEPENDENT OUTER MEMBRANE RECEPTOR"/>
    <property type="match status" value="1"/>
</dbReference>
<evidence type="ECO:0000256" key="4">
    <source>
        <dbReference type="ARBA" id="ARBA00022452"/>
    </source>
</evidence>
<evidence type="ECO:0000256" key="7">
    <source>
        <dbReference type="ARBA" id="ARBA00023077"/>
    </source>
</evidence>
<keyword evidence="10 11" id="KW-0998">Cell outer membrane</keyword>
<dbReference type="InterPro" id="IPR010917">
    <property type="entry name" value="TonB_rcpt_CS"/>
</dbReference>
<dbReference type="HOGENOM" id="CLU_008287_19_0_5"/>
<dbReference type="GO" id="GO:0044718">
    <property type="term" value="P:siderophore transmembrane transport"/>
    <property type="evidence" value="ECO:0007669"/>
    <property type="project" value="TreeGrafter"/>
</dbReference>
<dbReference type="AlphaFoldDB" id="A9D265"/>
<evidence type="ECO:0000256" key="12">
    <source>
        <dbReference type="PROSITE-ProRule" id="PRU10144"/>
    </source>
</evidence>
<dbReference type="PROSITE" id="PS52016">
    <property type="entry name" value="TONB_DEPENDENT_REC_3"/>
    <property type="match status" value="1"/>
</dbReference>
<reference evidence="17 18" key="1">
    <citation type="submission" date="2007-10" db="EMBL/GenBank/DDBJ databases">
        <authorList>
            <person name="Wagner-Dobler I."/>
            <person name="Ferriera S."/>
            <person name="Johnson J."/>
            <person name="Kravitz S."/>
            <person name="Beeson K."/>
            <person name="Sutton G."/>
            <person name="Rogers Y.-H."/>
            <person name="Friedman R."/>
            <person name="Frazier M."/>
            <person name="Venter J.C."/>
        </authorList>
    </citation>
    <scope>NUCLEOTIDE SEQUENCE [LARGE SCALE GENOMIC DNA]</scope>
    <source>
        <strain evidence="17 18">DFL-43</strain>
    </source>
</reference>
<dbReference type="GO" id="GO:0015232">
    <property type="term" value="F:heme transmembrane transporter activity"/>
    <property type="evidence" value="ECO:0007669"/>
    <property type="project" value="InterPro"/>
</dbReference>
<dbReference type="SUPFAM" id="SSF56935">
    <property type="entry name" value="Porins"/>
    <property type="match status" value="1"/>
</dbReference>
<comment type="subcellular location">
    <subcellularLocation>
        <location evidence="1 11">Cell outer membrane</location>
        <topology evidence="1 11">Multi-pass membrane protein</topology>
    </subcellularLocation>
</comment>
<dbReference type="CDD" id="cd01347">
    <property type="entry name" value="ligand_gated_channel"/>
    <property type="match status" value="1"/>
</dbReference>
<keyword evidence="3 11" id="KW-0813">Transport</keyword>
<evidence type="ECO:0000259" key="16">
    <source>
        <dbReference type="Pfam" id="PF07715"/>
    </source>
</evidence>
<reference evidence="17 18" key="2">
    <citation type="submission" date="2012-06" db="EMBL/GenBank/DDBJ databases">
        <authorList>
            <person name="Fiebig A."/>
        </authorList>
    </citation>
    <scope>NUCLEOTIDE SEQUENCE [LARGE SCALE GENOMIC DNA]</scope>
    <source>
        <strain evidence="17 18">DFL-43</strain>
    </source>
</reference>
<dbReference type="PROSITE" id="PS01156">
    <property type="entry name" value="TONB_DEPENDENT_REC_2"/>
    <property type="match status" value="1"/>
</dbReference>
<evidence type="ECO:0000259" key="15">
    <source>
        <dbReference type="Pfam" id="PF00593"/>
    </source>
</evidence>
<dbReference type="Pfam" id="PF07715">
    <property type="entry name" value="Plug"/>
    <property type="match status" value="1"/>
</dbReference>
<dbReference type="NCBIfam" id="TIGR01785">
    <property type="entry name" value="TonB-hemin"/>
    <property type="match status" value="1"/>
</dbReference>
<keyword evidence="7 13" id="KW-0798">TonB box</keyword>
<dbReference type="eggNOG" id="COG4771">
    <property type="taxonomic scope" value="Bacteria"/>
</dbReference>
<name>A9D265_HOEPD</name>
<evidence type="ECO:0000256" key="1">
    <source>
        <dbReference type="ARBA" id="ARBA00004571"/>
    </source>
</evidence>
<sequence length="738" mass="79435">MVAGRLRNALMAGSALAAFTLVPLAHAQDASEGSSTTVLERLQVRGGGEDATGVADTPLATETSSEDIENAQITSIEDLGRRLEPGVGFNSSNGSVNIRGLDGARVLTAIDGIQIPYLEDGARGADGGINSFDFNSLEAIDIVRGGDSSRGGSGALGGAMILRTLEPEDLIQEGRDTGGYLRSIYDSKDSSISGFAGIAARMGNSSVLFQGGYRSGNETESNGNVGGYGPTRTEANPADYDENNLLFKLRQATEGGHTFGLTAERYDIDTDTDLMSEQTPTGNYRPGDWWGSEGTRRERLSFDYNYEAADDASFFDTANAVVYWQRLRRSSGTSGSRYTSVIGPYSRLSEVTNESYGLSGLGEKTLELGGLSHKFTVGGNFSTGTTSQYSSGQDSCATAPSFTCNFLHTNQADMPDVDSTQFGIYIDDEITIGDSRFSLTPGIRFDWYDHSPKDTAAYQVNPNYTGLPAGQDDYQFSPKLLGKYEVTSEFDVFAQWAMAFRAPTASELYLDYGAPGTYLSIGNADLDPESSHGFEIGGTYDNGSLRGRATAFYNRYKNFIDTRSLSTAEQTALGIAPGTYPFGVTQSINRASVEIYGAEFSIEKQFDNGFSLNGGLAYARGVDRDTGEVLGSVAPFKAVIGAGYATETWGANVNWIGVASVSENSTANFKAPSYGIVDATAWWKPEKLNGFSVQAGVYNIFDETYYDAVSLRDVTMNQPEEYYSEPGRSFKVSITQRF</sequence>
<dbReference type="Pfam" id="PF00593">
    <property type="entry name" value="TonB_dep_Rec_b-barrel"/>
    <property type="match status" value="1"/>
</dbReference>
<dbReference type="Gene3D" id="2.40.170.20">
    <property type="entry name" value="TonB-dependent receptor, beta-barrel domain"/>
    <property type="match status" value="1"/>
</dbReference>
<gene>
    <name evidence="17" type="ORF">HPDFL43_14132</name>
</gene>
<comment type="caution">
    <text evidence="17">The sequence shown here is derived from an EMBL/GenBank/DDBJ whole genome shotgun (WGS) entry which is preliminary data.</text>
</comment>
<evidence type="ECO:0000256" key="10">
    <source>
        <dbReference type="ARBA" id="ARBA00023237"/>
    </source>
</evidence>
<evidence type="ECO:0000256" key="9">
    <source>
        <dbReference type="ARBA" id="ARBA00023170"/>
    </source>
</evidence>
<dbReference type="InterPro" id="IPR037066">
    <property type="entry name" value="Plug_dom_sf"/>
</dbReference>
<dbReference type="InterPro" id="IPR039426">
    <property type="entry name" value="TonB-dep_rcpt-like"/>
</dbReference>
<dbReference type="InterPro" id="IPR012910">
    <property type="entry name" value="Plug_dom"/>
</dbReference>
<feature type="domain" description="TonB-dependent receptor-like beta-barrel" evidence="15">
    <location>
        <begin position="257"/>
        <end position="700"/>
    </location>
</feature>
<keyword evidence="9 17" id="KW-0675">Receptor</keyword>
<dbReference type="Gene3D" id="2.170.130.10">
    <property type="entry name" value="TonB-dependent receptor, plug domain"/>
    <property type="match status" value="1"/>
</dbReference>
<dbReference type="GO" id="GO:0015344">
    <property type="term" value="F:siderophore uptake transmembrane transporter activity"/>
    <property type="evidence" value="ECO:0007669"/>
    <property type="project" value="TreeGrafter"/>
</dbReference>
<evidence type="ECO:0000256" key="5">
    <source>
        <dbReference type="ARBA" id="ARBA00022692"/>
    </source>
</evidence>
<protein>
    <submittedName>
        <fullName evidence="17">TonB-dependent heme/hemoglobin receptor family protein</fullName>
    </submittedName>
</protein>
<keyword evidence="8 11" id="KW-0472">Membrane</keyword>
<dbReference type="Proteomes" id="UP000004291">
    <property type="component" value="Chromosome"/>
</dbReference>
<comment type="similarity">
    <text evidence="2 11 13">Belongs to the TonB-dependent receptor family.</text>
</comment>
<proteinExistence type="inferred from homology"/>
<dbReference type="OrthoDB" id="9796221at2"/>
<dbReference type="InterPro" id="IPR011276">
    <property type="entry name" value="TonB_haem/Hb_rcpt"/>
</dbReference>
<evidence type="ECO:0000256" key="14">
    <source>
        <dbReference type="SAM" id="SignalP"/>
    </source>
</evidence>
<evidence type="ECO:0000256" key="13">
    <source>
        <dbReference type="RuleBase" id="RU003357"/>
    </source>
</evidence>
<feature type="short sequence motif" description="TonB C-terminal box" evidence="12">
    <location>
        <begin position="721"/>
        <end position="738"/>
    </location>
</feature>
<evidence type="ECO:0000256" key="6">
    <source>
        <dbReference type="ARBA" id="ARBA00022729"/>
    </source>
</evidence>
<feature type="chain" id="PRO_5002733683" evidence="14">
    <location>
        <begin position="28"/>
        <end position="738"/>
    </location>
</feature>
<feature type="signal peptide" evidence="14">
    <location>
        <begin position="1"/>
        <end position="27"/>
    </location>
</feature>
<dbReference type="PANTHER" id="PTHR30069:SF29">
    <property type="entry name" value="HEMOGLOBIN AND HEMOGLOBIN-HAPTOGLOBIN-BINDING PROTEIN 1-RELATED"/>
    <property type="match status" value="1"/>
</dbReference>
<evidence type="ECO:0000313" key="18">
    <source>
        <dbReference type="Proteomes" id="UP000004291"/>
    </source>
</evidence>